<organism evidence="14 15">
    <name type="scientific">Pseudoneurospora amorphoporcata</name>
    <dbReference type="NCBI Taxonomy" id="241081"/>
    <lineage>
        <taxon>Eukaryota</taxon>
        <taxon>Fungi</taxon>
        <taxon>Dikarya</taxon>
        <taxon>Ascomycota</taxon>
        <taxon>Pezizomycotina</taxon>
        <taxon>Sordariomycetes</taxon>
        <taxon>Sordariomycetidae</taxon>
        <taxon>Sordariales</taxon>
        <taxon>Sordariaceae</taxon>
        <taxon>Pseudoneurospora</taxon>
    </lineage>
</organism>
<comment type="caution">
    <text evidence="14">The sequence shown here is derived from an EMBL/GenBank/DDBJ whole genome shotgun (WGS) entry which is preliminary data.</text>
</comment>
<evidence type="ECO:0000256" key="12">
    <source>
        <dbReference type="ARBA" id="ARBA00023157"/>
    </source>
</evidence>
<dbReference type="AlphaFoldDB" id="A0AAN6NLQ6"/>
<dbReference type="Pfam" id="PF05676">
    <property type="entry name" value="NDUF_B7"/>
    <property type="match status" value="1"/>
</dbReference>
<keyword evidence="12" id="KW-1015">Disulfide bond</keyword>
<evidence type="ECO:0000256" key="10">
    <source>
        <dbReference type="ARBA" id="ARBA00023128"/>
    </source>
</evidence>
<comment type="similarity">
    <text evidence="4">Belongs to the complex I NDUFB7 subunit family.</text>
</comment>
<dbReference type="InterPro" id="IPR008698">
    <property type="entry name" value="NDUB7"/>
</dbReference>
<keyword evidence="6" id="KW-0813">Transport</keyword>
<keyword evidence="10" id="KW-0496">Mitochondrion</keyword>
<feature type="compositionally biased region" description="Basic and acidic residues" evidence="13">
    <location>
        <begin position="83"/>
        <end position="98"/>
    </location>
</feature>
<evidence type="ECO:0000256" key="5">
    <source>
        <dbReference type="ARBA" id="ARBA00018677"/>
    </source>
</evidence>
<evidence type="ECO:0000256" key="4">
    <source>
        <dbReference type="ARBA" id="ARBA00008006"/>
    </source>
</evidence>
<feature type="region of interest" description="Disordered" evidence="13">
    <location>
        <begin position="526"/>
        <end position="545"/>
    </location>
</feature>
<dbReference type="GO" id="GO:0005758">
    <property type="term" value="C:mitochondrial intermembrane space"/>
    <property type="evidence" value="ECO:0007669"/>
    <property type="project" value="UniProtKB-SubCell"/>
</dbReference>
<evidence type="ECO:0000256" key="11">
    <source>
        <dbReference type="ARBA" id="ARBA00023136"/>
    </source>
</evidence>
<proteinExistence type="inferred from homology"/>
<feature type="region of interest" description="Disordered" evidence="13">
    <location>
        <begin position="300"/>
        <end position="322"/>
    </location>
</feature>
<reference evidence="14" key="2">
    <citation type="submission" date="2023-06" db="EMBL/GenBank/DDBJ databases">
        <authorList>
            <consortium name="Lawrence Berkeley National Laboratory"/>
            <person name="Mondo S.J."/>
            <person name="Hensen N."/>
            <person name="Bonometti L."/>
            <person name="Westerberg I."/>
            <person name="Brannstrom I.O."/>
            <person name="Guillou S."/>
            <person name="Cros-Aarteil S."/>
            <person name="Calhoun S."/>
            <person name="Haridas S."/>
            <person name="Kuo A."/>
            <person name="Pangilinan J."/>
            <person name="Riley R."/>
            <person name="Labutti K."/>
            <person name="Andreopoulos B."/>
            <person name="Lipzen A."/>
            <person name="Chen C."/>
            <person name="Yanf M."/>
            <person name="Daum C."/>
            <person name="Ng V."/>
            <person name="Clum A."/>
            <person name="Steindorff A."/>
            <person name="Ohm R."/>
            <person name="Martin F."/>
            <person name="Silar P."/>
            <person name="Natvig D."/>
            <person name="Lalanne C."/>
            <person name="Gautier V."/>
            <person name="Ament-Velasquez S.L."/>
            <person name="Kruys A."/>
            <person name="Hutchinson M.I."/>
            <person name="Powell A.J."/>
            <person name="Barry K."/>
            <person name="Miller A.N."/>
            <person name="Grigoriev I.V."/>
            <person name="Debuchy R."/>
            <person name="Gladieux P."/>
            <person name="Thoren M.H."/>
            <person name="Johannesson H."/>
        </authorList>
    </citation>
    <scope>NUCLEOTIDE SEQUENCE</scope>
    <source>
        <strain evidence="14">CBS 626.80</strain>
    </source>
</reference>
<dbReference type="GO" id="GO:0005743">
    <property type="term" value="C:mitochondrial inner membrane"/>
    <property type="evidence" value="ECO:0007669"/>
    <property type="project" value="UniProtKB-SubCell"/>
</dbReference>
<evidence type="ECO:0000256" key="2">
    <source>
        <dbReference type="ARBA" id="ARBA00004569"/>
    </source>
</evidence>
<evidence type="ECO:0000313" key="14">
    <source>
        <dbReference type="EMBL" id="KAK3948174.1"/>
    </source>
</evidence>
<evidence type="ECO:0000256" key="9">
    <source>
        <dbReference type="ARBA" id="ARBA00022982"/>
    </source>
</evidence>
<name>A0AAN6NLQ6_9PEZI</name>
<gene>
    <name evidence="14" type="ORF">QBC32DRAFT_382028</name>
</gene>
<keyword evidence="8" id="KW-0999">Mitochondrion inner membrane</keyword>
<dbReference type="Proteomes" id="UP001303222">
    <property type="component" value="Unassembled WGS sequence"/>
</dbReference>
<keyword evidence="11" id="KW-0472">Membrane</keyword>
<keyword evidence="9" id="KW-0249">Electron transport</keyword>
<accession>A0AAN6NLQ6</accession>
<evidence type="ECO:0000256" key="1">
    <source>
        <dbReference type="ARBA" id="ARBA00003195"/>
    </source>
</evidence>
<evidence type="ECO:0000256" key="8">
    <source>
        <dbReference type="ARBA" id="ARBA00022792"/>
    </source>
</evidence>
<dbReference type="PANTHER" id="PTHR20900">
    <property type="entry name" value="NADH:UBIQUINONE OXIDOREDUCTASE B18-LIKE SUBUNIT"/>
    <property type="match status" value="1"/>
</dbReference>
<feature type="compositionally biased region" description="Acidic residues" evidence="13">
    <location>
        <begin position="313"/>
        <end position="322"/>
    </location>
</feature>
<evidence type="ECO:0000313" key="15">
    <source>
        <dbReference type="Proteomes" id="UP001303222"/>
    </source>
</evidence>
<feature type="region of interest" description="Disordered" evidence="13">
    <location>
        <begin position="69"/>
        <end position="98"/>
    </location>
</feature>
<protein>
    <recommendedName>
        <fullName evidence="5">NADH dehydrogenase [ubiquinone] 1 beta subcomplex subunit 7</fullName>
    </recommendedName>
</protein>
<reference evidence="14" key="1">
    <citation type="journal article" date="2023" name="Mol. Phylogenet. Evol.">
        <title>Genome-scale phylogeny and comparative genomics of the fungal order Sordariales.</title>
        <authorList>
            <person name="Hensen N."/>
            <person name="Bonometti L."/>
            <person name="Westerberg I."/>
            <person name="Brannstrom I.O."/>
            <person name="Guillou S."/>
            <person name="Cros-Aarteil S."/>
            <person name="Calhoun S."/>
            <person name="Haridas S."/>
            <person name="Kuo A."/>
            <person name="Mondo S."/>
            <person name="Pangilinan J."/>
            <person name="Riley R."/>
            <person name="LaButti K."/>
            <person name="Andreopoulos B."/>
            <person name="Lipzen A."/>
            <person name="Chen C."/>
            <person name="Yan M."/>
            <person name="Daum C."/>
            <person name="Ng V."/>
            <person name="Clum A."/>
            <person name="Steindorff A."/>
            <person name="Ohm R.A."/>
            <person name="Martin F."/>
            <person name="Silar P."/>
            <person name="Natvig D.O."/>
            <person name="Lalanne C."/>
            <person name="Gautier V."/>
            <person name="Ament-Velasquez S.L."/>
            <person name="Kruys A."/>
            <person name="Hutchinson M.I."/>
            <person name="Powell A.J."/>
            <person name="Barry K."/>
            <person name="Miller A.N."/>
            <person name="Grigoriev I.V."/>
            <person name="Debuchy R."/>
            <person name="Gladieux P."/>
            <person name="Hiltunen Thoren M."/>
            <person name="Johannesson H."/>
        </authorList>
    </citation>
    <scope>NUCLEOTIDE SEQUENCE</scope>
    <source>
        <strain evidence="14">CBS 626.80</strain>
    </source>
</reference>
<evidence type="ECO:0000256" key="13">
    <source>
        <dbReference type="SAM" id="MobiDB-lite"/>
    </source>
</evidence>
<dbReference type="PANTHER" id="PTHR20900:SF0">
    <property type="entry name" value="NADH DEHYDROGENASE [UBIQUINONE] 1 BETA SUBCOMPLEX SUBUNIT 7"/>
    <property type="match status" value="1"/>
</dbReference>
<dbReference type="EMBL" id="MU859280">
    <property type="protein sequence ID" value="KAK3948174.1"/>
    <property type="molecule type" value="Genomic_DNA"/>
</dbReference>
<evidence type="ECO:0000256" key="6">
    <source>
        <dbReference type="ARBA" id="ARBA00022448"/>
    </source>
</evidence>
<keyword evidence="15" id="KW-1185">Reference proteome</keyword>
<evidence type="ECO:0000256" key="3">
    <source>
        <dbReference type="ARBA" id="ARBA00004637"/>
    </source>
</evidence>
<comment type="subcellular location">
    <subcellularLocation>
        <location evidence="3">Mitochondrion inner membrane</location>
        <topology evidence="3">Peripheral membrane protein</topology>
    </subcellularLocation>
    <subcellularLocation>
        <location evidence="2">Mitochondrion intermembrane space</location>
    </subcellularLocation>
</comment>
<keyword evidence="7" id="KW-0679">Respiratory chain</keyword>
<comment type="function">
    <text evidence="1">Accessory subunit of the mitochondrial membrane respiratory chain NADH dehydrogenase (Complex I), that is believed not to be involved in catalysis. Complex I functions in the transfer of electrons from NADH to the respiratory chain. The immediate electron acceptor for the enzyme is believed to be ubiquinone.</text>
</comment>
<evidence type="ECO:0000256" key="7">
    <source>
        <dbReference type="ARBA" id="ARBA00022660"/>
    </source>
</evidence>
<sequence>MPFLPFSSPVPEEGMYLGNLTSNFSEPNEAVNLRMLHGNPRNGNRREYHLKPASPLAADYFPMLDVQRYDEDGNTHSTGDQEFQDRFSEKDTPSKEQVEKEFPYHHLTYVCYPMRAPDYLRRYAADGHIGNQWLRPPGPGKNEDFPEGLKLIFVNWLKKYDSTVPTGVAVVRPDGPQYGPNMLMPRHQRFPLEGEVPGEIAFCNMPDPGNGTVRTPQGFRFLFSPHLTSLPQTHAFQLHAWPEEHATHFSKFYNGDRVEKLIEMYKAARRPIPEAMKVRHVIAQVGRAFKFIHTGRTMPDKTQARGTVRGPPLEEEEEEWNDKEDERAANWTPTAHHDAHLANVWLHFVTQYERDHDRDRCLEHFNDCFPQVILGDFGLATNEKSRFGPRALRIDECPDLPERETWKDKGEFGLMLLHMLLAGRQDVLGFTRLVIPENWYQDYGDWLHDNYSWTLIEVVQRLWYVASLCDRGRMEGGGFDERMEVEYDKWKDGEVDERRRSRAGVESVRWATGQRMSTMPYQVPNRTKYSEKRRRTNRGDPDGELEAVAVPLGGKETLRSKARTLYTRKLRRPVTGAFFRHPPDAPDRVDKDKLWVSKTYRLERIRYRKPQAIILESHLKIKNRFTPPPTPRDVNIIEAKMFDQDPWGSRTLQWDREGPWDEATRQEMSDAKLPMAYRDSCAHLLIPLNRCRYDTYYLPWKCEVRWPLPDDTTTEPNLTPAPQDERHTYEKCQYVEFKKRVAKMDELRAAKGGARSN</sequence>